<dbReference type="GO" id="GO:0051123">
    <property type="term" value="P:RNA polymerase II preinitiation complex assembly"/>
    <property type="evidence" value="ECO:0007669"/>
    <property type="project" value="TreeGrafter"/>
</dbReference>
<evidence type="ECO:0000313" key="8">
    <source>
        <dbReference type="EMBL" id="CAD8693590.1"/>
    </source>
</evidence>
<keyword evidence="4" id="KW-0804">Transcription</keyword>
<feature type="domain" description="TAFII55 protein conserved region" evidence="7">
    <location>
        <begin position="7"/>
        <end position="149"/>
    </location>
</feature>
<evidence type="ECO:0000259" key="7">
    <source>
        <dbReference type="SMART" id="SM01370"/>
    </source>
</evidence>
<evidence type="ECO:0000256" key="2">
    <source>
        <dbReference type="ARBA" id="ARBA00009368"/>
    </source>
</evidence>
<dbReference type="GO" id="GO:0016251">
    <property type="term" value="F:RNA polymerase II general transcription initiation factor activity"/>
    <property type="evidence" value="ECO:0007669"/>
    <property type="project" value="TreeGrafter"/>
</dbReference>
<organism evidence="8">
    <name type="scientific">Chlamydomonas leiostraca</name>
    <dbReference type="NCBI Taxonomy" id="1034604"/>
    <lineage>
        <taxon>Eukaryota</taxon>
        <taxon>Viridiplantae</taxon>
        <taxon>Chlorophyta</taxon>
        <taxon>core chlorophytes</taxon>
        <taxon>Chlorophyceae</taxon>
        <taxon>CS clade</taxon>
        <taxon>Chlamydomonadales</taxon>
        <taxon>Chlamydomonadaceae</taxon>
        <taxon>Chlamydomonas</taxon>
    </lineage>
</organism>
<evidence type="ECO:0000256" key="1">
    <source>
        <dbReference type="ARBA" id="ARBA00004123"/>
    </source>
</evidence>
<evidence type="ECO:0000256" key="3">
    <source>
        <dbReference type="ARBA" id="ARBA00023015"/>
    </source>
</evidence>
<dbReference type="PANTHER" id="PTHR12228">
    <property type="entry name" value="TRANSCRIPTION INITIATION FACTOR TFIID 55 KD SUBUNIT-RELATED"/>
    <property type="match status" value="1"/>
</dbReference>
<keyword evidence="5" id="KW-0539">Nucleus</keyword>
<dbReference type="EMBL" id="HBFB01031699">
    <property type="protein sequence ID" value="CAD8693590.1"/>
    <property type="molecule type" value="Transcribed_RNA"/>
</dbReference>
<proteinExistence type="inferred from homology"/>
<gene>
    <name evidence="8" type="ORF">CLEI1391_LOCUS17773</name>
</gene>
<dbReference type="Pfam" id="PF04658">
    <property type="entry name" value="TAFII55_N"/>
    <property type="match status" value="1"/>
</dbReference>
<dbReference type="InterPro" id="IPR037817">
    <property type="entry name" value="TAF7"/>
</dbReference>
<feature type="compositionally biased region" description="Low complexity" evidence="6">
    <location>
        <begin position="194"/>
        <end position="215"/>
    </location>
</feature>
<dbReference type="SMART" id="SM01370">
    <property type="entry name" value="TAFII55_N"/>
    <property type="match status" value="1"/>
</dbReference>
<dbReference type="GO" id="GO:0005669">
    <property type="term" value="C:transcription factor TFIID complex"/>
    <property type="evidence" value="ECO:0007669"/>
    <property type="project" value="InterPro"/>
</dbReference>
<feature type="compositionally biased region" description="Basic and acidic residues" evidence="6">
    <location>
        <begin position="173"/>
        <end position="193"/>
    </location>
</feature>
<reference evidence="8" key="1">
    <citation type="submission" date="2021-01" db="EMBL/GenBank/DDBJ databases">
        <authorList>
            <person name="Corre E."/>
            <person name="Pelletier E."/>
            <person name="Niang G."/>
            <person name="Scheremetjew M."/>
            <person name="Finn R."/>
            <person name="Kale V."/>
            <person name="Holt S."/>
            <person name="Cochrane G."/>
            <person name="Meng A."/>
            <person name="Brown T."/>
            <person name="Cohen L."/>
        </authorList>
    </citation>
    <scope>NUCLEOTIDE SEQUENCE</scope>
    <source>
        <strain evidence="8">SAG 11-49</strain>
    </source>
</reference>
<protein>
    <recommendedName>
        <fullName evidence="7">TAFII55 protein conserved region domain-containing protein</fullName>
    </recommendedName>
</protein>
<dbReference type="PANTHER" id="PTHR12228:SF0">
    <property type="entry name" value="TATA-BOX BINDING PROTEIN ASSOCIATED FACTOR 7"/>
    <property type="match status" value="1"/>
</dbReference>
<comment type="similarity">
    <text evidence="2">Belongs to the TAF7 family.</text>
</comment>
<accession>A0A7S0S221</accession>
<evidence type="ECO:0000256" key="5">
    <source>
        <dbReference type="ARBA" id="ARBA00023242"/>
    </source>
</evidence>
<dbReference type="CDD" id="cd08047">
    <property type="entry name" value="TAF7"/>
    <property type="match status" value="1"/>
</dbReference>
<dbReference type="AlphaFoldDB" id="A0A7S0S221"/>
<dbReference type="InterPro" id="IPR006751">
    <property type="entry name" value="TAFII55_prot_cons_reg"/>
</dbReference>
<evidence type="ECO:0000256" key="6">
    <source>
        <dbReference type="SAM" id="MobiDB-lite"/>
    </source>
</evidence>
<evidence type="ECO:0000256" key="4">
    <source>
        <dbReference type="ARBA" id="ARBA00023163"/>
    </source>
</evidence>
<name>A0A7S0S221_9CHLO</name>
<feature type="region of interest" description="Disordered" evidence="6">
    <location>
        <begin position="171"/>
        <end position="215"/>
    </location>
</feature>
<sequence length="215" mass="23680">MSKVEQQEEQYVLRVVDPELADKIRKVLREEENIQGSVELTFPENGRQGHLQVEGKEYNVNVLDLPTLVESYKTYDDTNLVKTGDIGQMLVVGGEVPQGQIEAIDGVTPPMRKARARHLRKKPDVTPDEVSHVEKAIFDILNGYAPAHTEFYDIEEEYTVDEATGTVAWKQVAKGDKGEKKKERKEKAPKADKALPAAEGAAGAGEGPSSQPAAD</sequence>
<comment type="subcellular location">
    <subcellularLocation>
        <location evidence="1">Nucleus</location>
    </subcellularLocation>
</comment>
<keyword evidence="3" id="KW-0805">Transcription regulation</keyword>